<evidence type="ECO:0000313" key="2">
    <source>
        <dbReference type="Proteomes" id="UP000314294"/>
    </source>
</evidence>
<gene>
    <name evidence="1" type="ORF">EYF80_059561</name>
</gene>
<keyword evidence="2" id="KW-1185">Reference proteome</keyword>
<reference evidence="1 2" key="1">
    <citation type="submission" date="2019-03" db="EMBL/GenBank/DDBJ databases">
        <title>First draft genome of Liparis tanakae, snailfish: a comprehensive survey of snailfish specific genes.</title>
        <authorList>
            <person name="Kim W."/>
            <person name="Song I."/>
            <person name="Jeong J.-H."/>
            <person name="Kim D."/>
            <person name="Kim S."/>
            <person name="Ryu S."/>
            <person name="Song J.Y."/>
            <person name="Lee S.K."/>
        </authorList>
    </citation>
    <scope>NUCLEOTIDE SEQUENCE [LARGE SCALE GENOMIC DNA]</scope>
    <source>
        <tissue evidence="1">Muscle</tissue>
    </source>
</reference>
<dbReference type="Proteomes" id="UP000314294">
    <property type="component" value="Unassembled WGS sequence"/>
</dbReference>
<organism evidence="1 2">
    <name type="scientific">Liparis tanakae</name>
    <name type="common">Tanaka's snailfish</name>
    <dbReference type="NCBI Taxonomy" id="230148"/>
    <lineage>
        <taxon>Eukaryota</taxon>
        <taxon>Metazoa</taxon>
        <taxon>Chordata</taxon>
        <taxon>Craniata</taxon>
        <taxon>Vertebrata</taxon>
        <taxon>Euteleostomi</taxon>
        <taxon>Actinopterygii</taxon>
        <taxon>Neopterygii</taxon>
        <taxon>Teleostei</taxon>
        <taxon>Neoteleostei</taxon>
        <taxon>Acanthomorphata</taxon>
        <taxon>Eupercaria</taxon>
        <taxon>Perciformes</taxon>
        <taxon>Cottioidei</taxon>
        <taxon>Cottales</taxon>
        <taxon>Liparidae</taxon>
        <taxon>Liparis</taxon>
    </lineage>
</organism>
<name>A0A4Z2EMX2_9TELE</name>
<proteinExistence type="predicted"/>
<accession>A0A4Z2EMX2</accession>
<comment type="caution">
    <text evidence="1">The sequence shown here is derived from an EMBL/GenBank/DDBJ whole genome shotgun (WGS) entry which is preliminary data.</text>
</comment>
<dbReference type="EMBL" id="SRLO01004661">
    <property type="protein sequence ID" value="TNN30287.1"/>
    <property type="molecule type" value="Genomic_DNA"/>
</dbReference>
<sequence>MEVAAVGIHRQCPRHPRNVSGPQRESTWAQRANCGLTEGRTGTGVETRQTRVHWLLLATPPIKGLDGDWALTHGRSLELTGGLCVGQWNMDLCTCTCFAHSKHFFR</sequence>
<protein>
    <submittedName>
        <fullName evidence="1">Uncharacterized protein</fullName>
    </submittedName>
</protein>
<dbReference type="AlphaFoldDB" id="A0A4Z2EMX2"/>
<evidence type="ECO:0000313" key="1">
    <source>
        <dbReference type="EMBL" id="TNN30287.1"/>
    </source>
</evidence>